<feature type="domain" description="EF-hand" evidence="5">
    <location>
        <begin position="41"/>
        <end position="76"/>
    </location>
</feature>
<name>A0A653D0C5_CALMS</name>
<evidence type="ECO:0000313" key="7">
    <source>
        <dbReference type="EMBL" id="VEN53622.1"/>
    </source>
</evidence>
<feature type="compositionally biased region" description="Polar residues" evidence="4">
    <location>
        <begin position="271"/>
        <end position="288"/>
    </location>
</feature>
<dbReference type="GO" id="GO:0008017">
    <property type="term" value="F:microtubule binding"/>
    <property type="evidence" value="ECO:0007669"/>
    <property type="project" value="InterPro"/>
</dbReference>
<feature type="domain" description="EF-hand" evidence="5">
    <location>
        <begin position="77"/>
        <end position="112"/>
    </location>
</feature>
<dbReference type="PANTHER" id="PTHR23169">
    <property type="entry name" value="ENVOPLAKIN"/>
    <property type="match status" value="1"/>
</dbReference>
<dbReference type="GO" id="GO:0042060">
    <property type="term" value="P:wound healing"/>
    <property type="evidence" value="ECO:0007669"/>
    <property type="project" value="TreeGrafter"/>
</dbReference>
<dbReference type="GO" id="GO:0030056">
    <property type="term" value="C:hemidesmosome"/>
    <property type="evidence" value="ECO:0007669"/>
    <property type="project" value="TreeGrafter"/>
</dbReference>
<feature type="region of interest" description="Disordered" evidence="4">
    <location>
        <begin position="260"/>
        <end position="453"/>
    </location>
</feature>
<reference evidence="7 8" key="1">
    <citation type="submission" date="2019-01" db="EMBL/GenBank/DDBJ databases">
        <authorList>
            <person name="Sayadi A."/>
        </authorList>
    </citation>
    <scope>NUCLEOTIDE SEQUENCE [LARGE SCALE GENOMIC DNA]</scope>
</reference>
<dbReference type="PANTHER" id="PTHR23169:SF23">
    <property type="entry name" value="SHORT STOP, ISOFORM H"/>
    <property type="match status" value="1"/>
</dbReference>
<dbReference type="InterPro" id="IPR036534">
    <property type="entry name" value="GAR_dom_sf"/>
</dbReference>
<accession>A0A653D0C5</accession>
<evidence type="ECO:0000256" key="1">
    <source>
        <dbReference type="ARBA" id="ARBA00004245"/>
    </source>
</evidence>
<feature type="compositionally biased region" description="Low complexity" evidence="4">
    <location>
        <begin position="375"/>
        <end position="384"/>
    </location>
</feature>
<evidence type="ECO:0000256" key="2">
    <source>
        <dbReference type="ARBA" id="ARBA00022490"/>
    </source>
</evidence>
<dbReference type="SUPFAM" id="SSF47473">
    <property type="entry name" value="EF-hand"/>
    <property type="match status" value="1"/>
</dbReference>
<dbReference type="PROSITE" id="PS50222">
    <property type="entry name" value="EF_HAND_2"/>
    <property type="match status" value="2"/>
</dbReference>
<dbReference type="GO" id="GO:0045104">
    <property type="term" value="P:intermediate filament cytoskeleton organization"/>
    <property type="evidence" value="ECO:0007669"/>
    <property type="project" value="InterPro"/>
</dbReference>
<feature type="domain" description="GAR" evidence="6">
    <location>
        <begin position="117"/>
        <end position="189"/>
    </location>
</feature>
<dbReference type="SMART" id="SM00243">
    <property type="entry name" value="GAS2"/>
    <property type="match status" value="1"/>
</dbReference>
<proteinExistence type="predicted"/>
<dbReference type="GO" id="GO:0005737">
    <property type="term" value="C:cytoplasm"/>
    <property type="evidence" value="ECO:0007669"/>
    <property type="project" value="TreeGrafter"/>
</dbReference>
<dbReference type="Proteomes" id="UP000410492">
    <property type="component" value="Unassembled WGS sequence"/>
</dbReference>
<dbReference type="InterPro" id="IPR011992">
    <property type="entry name" value="EF-hand-dom_pair"/>
</dbReference>
<organism evidence="7 8">
    <name type="scientific">Callosobruchus maculatus</name>
    <name type="common">Southern cowpea weevil</name>
    <name type="synonym">Pulse bruchid</name>
    <dbReference type="NCBI Taxonomy" id="64391"/>
    <lineage>
        <taxon>Eukaryota</taxon>
        <taxon>Metazoa</taxon>
        <taxon>Ecdysozoa</taxon>
        <taxon>Arthropoda</taxon>
        <taxon>Hexapoda</taxon>
        <taxon>Insecta</taxon>
        <taxon>Pterygota</taxon>
        <taxon>Neoptera</taxon>
        <taxon>Endopterygota</taxon>
        <taxon>Coleoptera</taxon>
        <taxon>Polyphaga</taxon>
        <taxon>Cucujiformia</taxon>
        <taxon>Chrysomeloidea</taxon>
        <taxon>Chrysomelidae</taxon>
        <taxon>Bruchinae</taxon>
        <taxon>Bruchini</taxon>
        <taxon>Callosobruchus</taxon>
    </lineage>
</organism>
<evidence type="ECO:0000259" key="6">
    <source>
        <dbReference type="PROSITE" id="PS51460"/>
    </source>
</evidence>
<dbReference type="Pfam" id="PF02187">
    <property type="entry name" value="GAS2"/>
    <property type="match status" value="1"/>
</dbReference>
<feature type="compositionally biased region" description="Low complexity" evidence="4">
    <location>
        <begin position="299"/>
        <end position="310"/>
    </location>
</feature>
<dbReference type="InterPro" id="IPR043197">
    <property type="entry name" value="Plakin"/>
</dbReference>
<dbReference type="InterPro" id="IPR002048">
    <property type="entry name" value="EF_hand_dom"/>
</dbReference>
<dbReference type="GO" id="GO:0005198">
    <property type="term" value="F:structural molecule activity"/>
    <property type="evidence" value="ECO:0007669"/>
    <property type="project" value="TreeGrafter"/>
</dbReference>
<dbReference type="Gene3D" id="1.10.238.10">
    <property type="entry name" value="EF-hand"/>
    <property type="match status" value="1"/>
</dbReference>
<feature type="compositionally biased region" description="Polar residues" evidence="4">
    <location>
        <begin position="398"/>
        <end position="421"/>
    </location>
</feature>
<feature type="compositionally biased region" description="Low complexity" evidence="4">
    <location>
        <begin position="319"/>
        <end position="336"/>
    </location>
</feature>
<evidence type="ECO:0000256" key="4">
    <source>
        <dbReference type="SAM" id="MobiDB-lite"/>
    </source>
</evidence>
<dbReference type="PROSITE" id="PS51460">
    <property type="entry name" value="GAR"/>
    <property type="match status" value="1"/>
</dbReference>
<keyword evidence="2" id="KW-0963">Cytoplasm</keyword>
<evidence type="ECO:0000259" key="5">
    <source>
        <dbReference type="PROSITE" id="PS50222"/>
    </source>
</evidence>
<keyword evidence="3" id="KW-0206">Cytoskeleton</keyword>
<evidence type="ECO:0000256" key="3">
    <source>
        <dbReference type="ARBA" id="ARBA00023212"/>
    </source>
</evidence>
<dbReference type="Gene3D" id="3.30.920.20">
    <property type="entry name" value="Gas2-like domain"/>
    <property type="match status" value="1"/>
</dbReference>
<dbReference type="InterPro" id="IPR003108">
    <property type="entry name" value="GAR_dom"/>
</dbReference>
<dbReference type="AlphaFoldDB" id="A0A653D0C5"/>
<dbReference type="GO" id="GO:0031122">
    <property type="term" value="P:cytoplasmic microtubule organization"/>
    <property type="evidence" value="ECO:0007669"/>
    <property type="project" value="TreeGrafter"/>
</dbReference>
<dbReference type="GO" id="GO:0005509">
    <property type="term" value="F:calcium ion binding"/>
    <property type="evidence" value="ECO:0007669"/>
    <property type="project" value="InterPro"/>
</dbReference>
<dbReference type="SUPFAM" id="SSF143575">
    <property type="entry name" value="GAS2 domain-like"/>
    <property type="match status" value="1"/>
</dbReference>
<feature type="compositionally biased region" description="Basic and acidic residues" evidence="4">
    <location>
        <begin position="444"/>
        <end position="453"/>
    </location>
</feature>
<dbReference type="GO" id="GO:0005882">
    <property type="term" value="C:intermediate filament"/>
    <property type="evidence" value="ECO:0007669"/>
    <property type="project" value="TreeGrafter"/>
</dbReference>
<dbReference type="OrthoDB" id="2250192at2759"/>
<comment type="subcellular location">
    <subcellularLocation>
        <location evidence="1">Cytoplasm</location>
        <location evidence="1">Cytoskeleton</location>
    </subcellularLocation>
</comment>
<gene>
    <name evidence="7" type="ORF">CALMAC_LOCUS13366</name>
</gene>
<dbReference type="GO" id="GO:0016020">
    <property type="term" value="C:membrane"/>
    <property type="evidence" value="ECO:0007669"/>
    <property type="project" value="TreeGrafter"/>
</dbReference>
<sequence length="453" mass="50771">MLSWERQRELYDHLAYLKEKEKADNFSWDDWRKRFLKFMNYKKSRLTDLFRKMDKDNNELIPREDFIDGIIKTKFDTSRLEMKHVADMFDENNRGLIDWKKFIAALRPDWEERPVDNDAQKIHDEVKRLVMLCTCRQKFRVFQVGEGKYRFGESQKLRLVRILRSTVMVRVGGGWVALDEFLLKNDPCRGTHQHRAARAVHPGRRADEHMAELMPIFNEIRARGECGNAYPLHVGSHAGPTLHTHHVNPNTCYLVRERSQRSVPMGGLPRTSKSSLSAGTPDSLSDNESGGGTFRTPRRPSSSYRSTLTPGGIPRRTPTSTSGRSASTLSSAKKSTNGSGSRPRTPTGLISPASPSLRSSGIPRASSIPTLTGNSGPSRSASSSKVKQVTIGVAPTLRTASRTRTPSGSNTPVLPDQQTAVSKLLRRPSGASDTPTGHARKKQQLSEREPFRL</sequence>
<protein>
    <submittedName>
        <fullName evidence="7">Uncharacterized protein</fullName>
    </submittedName>
</protein>
<evidence type="ECO:0000313" key="8">
    <source>
        <dbReference type="Proteomes" id="UP000410492"/>
    </source>
</evidence>
<dbReference type="EMBL" id="CAACVG010009581">
    <property type="protein sequence ID" value="VEN53622.1"/>
    <property type="molecule type" value="Genomic_DNA"/>
</dbReference>
<keyword evidence="8" id="KW-1185">Reference proteome</keyword>
<dbReference type="FunFam" id="1.10.238.10:FF:000031">
    <property type="entry name" value="Short stop, isoform J"/>
    <property type="match status" value="1"/>
</dbReference>